<name>A0ABU9JSZ7_9BACI</name>
<evidence type="ECO:0000313" key="2">
    <source>
        <dbReference type="Proteomes" id="UP001459714"/>
    </source>
</evidence>
<sequence length="46" mass="5401">MRWSEVRQHFPECCVLVEVIKSETRGKERIIEEMSVIGVITEMQHG</sequence>
<accession>A0ABU9JSZ7</accession>
<organism evidence="1 2">
    <name type="scientific">Caldifermentibacillus hisashii</name>
    <dbReference type="NCBI Taxonomy" id="996558"/>
    <lineage>
        <taxon>Bacteria</taxon>
        <taxon>Bacillati</taxon>
        <taxon>Bacillota</taxon>
        <taxon>Bacilli</taxon>
        <taxon>Bacillales</taxon>
        <taxon>Bacillaceae</taxon>
        <taxon>Caldifermentibacillus</taxon>
    </lineage>
</organism>
<reference evidence="1 2" key="1">
    <citation type="submission" date="2024-03" db="EMBL/GenBank/DDBJ databases">
        <title>Bacilli Hybrid Assemblies.</title>
        <authorList>
            <person name="Kovac J."/>
        </authorList>
    </citation>
    <scope>NUCLEOTIDE SEQUENCE [LARGE SCALE GENOMIC DNA]</scope>
    <source>
        <strain evidence="1 2">FSL M8-0022</strain>
    </source>
</reference>
<protein>
    <submittedName>
        <fullName evidence="1">Uncharacterized protein</fullName>
    </submittedName>
</protein>
<gene>
    <name evidence="1" type="ORF">NST17_01805</name>
</gene>
<keyword evidence="2" id="KW-1185">Reference proteome</keyword>
<dbReference type="EMBL" id="JBBYAK010000001">
    <property type="protein sequence ID" value="MEL3955961.1"/>
    <property type="molecule type" value="Genomic_DNA"/>
</dbReference>
<evidence type="ECO:0000313" key="1">
    <source>
        <dbReference type="EMBL" id="MEL3955961.1"/>
    </source>
</evidence>
<proteinExistence type="predicted"/>
<dbReference type="Proteomes" id="UP001459714">
    <property type="component" value="Unassembled WGS sequence"/>
</dbReference>
<dbReference type="RefSeq" id="WP_326974017.1">
    <property type="nucleotide sequence ID" value="NZ_CP159977.1"/>
</dbReference>
<comment type="caution">
    <text evidence="1">The sequence shown here is derived from an EMBL/GenBank/DDBJ whole genome shotgun (WGS) entry which is preliminary data.</text>
</comment>